<dbReference type="Gene3D" id="3.10.450.50">
    <property type="match status" value="1"/>
</dbReference>
<proteinExistence type="predicted"/>
<protein>
    <recommendedName>
        <fullName evidence="8">G3BP-like protein</fullName>
    </recommendedName>
</protein>
<dbReference type="PANTHER" id="PTHR10693">
    <property type="entry name" value="RAS GTPASE-ACTIVATING PROTEIN-BINDING PROTEIN"/>
    <property type="match status" value="1"/>
</dbReference>
<dbReference type="InterPro" id="IPR012677">
    <property type="entry name" value="Nucleotide-bd_a/b_plait_sf"/>
</dbReference>
<gene>
    <name evidence="6" type="ORF">KP509_39G045600</name>
</gene>
<dbReference type="EMBL" id="CM035444">
    <property type="protein sequence ID" value="KAH7277331.1"/>
    <property type="molecule type" value="Genomic_DNA"/>
</dbReference>
<evidence type="ECO:0000313" key="6">
    <source>
        <dbReference type="EMBL" id="KAH7277331.1"/>
    </source>
</evidence>
<evidence type="ECO:0000256" key="1">
    <source>
        <dbReference type="ARBA" id="ARBA00022884"/>
    </source>
</evidence>
<evidence type="ECO:0000256" key="2">
    <source>
        <dbReference type="PROSITE-ProRule" id="PRU00176"/>
    </source>
</evidence>
<dbReference type="InterPro" id="IPR018222">
    <property type="entry name" value="Nuclear_transport_factor_2_euk"/>
</dbReference>
<dbReference type="InterPro" id="IPR002075">
    <property type="entry name" value="NTF2_dom"/>
</dbReference>
<dbReference type="AlphaFoldDB" id="A0A8T2Q1L7"/>
<dbReference type="FunFam" id="3.10.450.50:FF:000003">
    <property type="entry name" value="Nuclear transport factor 2 family protein"/>
    <property type="match status" value="1"/>
</dbReference>
<dbReference type="PROSITE" id="PS50102">
    <property type="entry name" value="RRM"/>
    <property type="match status" value="1"/>
</dbReference>
<dbReference type="SUPFAM" id="SSF54928">
    <property type="entry name" value="RNA-binding domain, RBD"/>
    <property type="match status" value="1"/>
</dbReference>
<evidence type="ECO:0000259" key="4">
    <source>
        <dbReference type="PROSITE" id="PS50102"/>
    </source>
</evidence>
<dbReference type="PANTHER" id="PTHR10693:SF20">
    <property type="entry name" value="AT27578P"/>
    <property type="match status" value="1"/>
</dbReference>
<evidence type="ECO:0008006" key="8">
    <source>
        <dbReference type="Google" id="ProtNLM"/>
    </source>
</evidence>
<evidence type="ECO:0000313" key="7">
    <source>
        <dbReference type="Proteomes" id="UP000825935"/>
    </source>
</evidence>
<feature type="domain" description="RRM" evidence="4">
    <location>
        <begin position="335"/>
        <end position="411"/>
    </location>
</feature>
<evidence type="ECO:0000259" key="5">
    <source>
        <dbReference type="PROSITE" id="PS50177"/>
    </source>
</evidence>
<evidence type="ECO:0000256" key="3">
    <source>
        <dbReference type="SAM" id="MobiDB-lite"/>
    </source>
</evidence>
<name>A0A8T2Q1L7_CERRI</name>
<feature type="region of interest" description="Disordered" evidence="3">
    <location>
        <begin position="446"/>
        <end position="465"/>
    </location>
</feature>
<dbReference type="InterPro" id="IPR000504">
    <property type="entry name" value="RRM_dom"/>
</dbReference>
<reference evidence="6" key="1">
    <citation type="submission" date="2021-08" db="EMBL/GenBank/DDBJ databases">
        <title>WGS assembly of Ceratopteris richardii.</title>
        <authorList>
            <person name="Marchant D.B."/>
            <person name="Chen G."/>
            <person name="Jenkins J."/>
            <person name="Shu S."/>
            <person name="Leebens-Mack J."/>
            <person name="Grimwood J."/>
            <person name="Schmutz J."/>
            <person name="Soltis P."/>
            <person name="Soltis D."/>
            <person name="Chen Z.-H."/>
        </authorList>
    </citation>
    <scope>NUCLEOTIDE SEQUENCE</scope>
    <source>
        <strain evidence="6">Whitten #5841</strain>
        <tissue evidence="6">Leaf</tissue>
    </source>
</reference>
<feature type="region of interest" description="Disordered" evidence="3">
    <location>
        <begin position="486"/>
        <end position="520"/>
    </location>
</feature>
<feature type="compositionally biased region" description="Polar residues" evidence="3">
    <location>
        <begin position="297"/>
        <end position="313"/>
    </location>
</feature>
<dbReference type="CDD" id="cd00780">
    <property type="entry name" value="NTF2"/>
    <property type="match status" value="1"/>
</dbReference>
<dbReference type="SMART" id="SM00360">
    <property type="entry name" value="RRM"/>
    <property type="match status" value="1"/>
</dbReference>
<keyword evidence="1 2" id="KW-0694">RNA-binding</keyword>
<comment type="caution">
    <text evidence="6">The sequence shown here is derived from an EMBL/GenBank/DDBJ whole genome shotgun (WGS) entry which is preliminary data.</text>
</comment>
<dbReference type="InterPro" id="IPR039539">
    <property type="entry name" value="Ras_GTPase_bind_prot"/>
</dbReference>
<dbReference type="OMA" id="NQGSHAP"/>
<dbReference type="Pfam" id="PF00076">
    <property type="entry name" value="RRM_1"/>
    <property type="match status" value="1"/>
</dbReference>
<dbReference type="Proteomes" id="UP000825935">
    <property type="component" value="Chromosome 39"/>
</dbReference>
<accession>A0A8T2Q1L7</accession>
<dbReference type="SUPFAM" id="SSF54427">
    <property type="entry name" value="NTF2-like"/>
    <property type="match status" value="1"/>
</dbReference>
<dbReference type="GO" id="GO:1990904">
    <property type="term" value="C:ribonucleoprotein complex"/>
    <property type="evidence" value="ECO:0007669"/>
    <property type="project" value="TreeGrafter"/>
</dbReference>
<dbReference type="InterPro" id="IPR035979">
    <property type="entry name" value="RBD_domain_sf"/>
</dbReference>
<dbReference type="PROSITE" id="PS50177">
    <property type="entry name" value="NTF2_DOMAIN"/>
    <property type="match status" value="1"/>
</dbReference>
<dbReference type="OrthoDB" id="339151at2759"/>
<dbReference type="GO" id="GO:0005829">
    <property type="term" value="C:cytosol"/>
    <property type="evidence" value="ECO:0007669"/>
    <property type="project" value="TreeGrafter"/>
</dbReference>
<organism evidence="6 7">
    <name type="scientific">Ceratopteris richardii</name>
    <name type="common">Triangle waterfern</name>
    <dbReference type="NCBI Taxonomy" id="49495"/>
    <lineage>
        <taxon>Eukaryota</taxon>
        <taxon>Viridiplantae</taxon>
        <taxon>Streptophyta</taxon>
        <taxon>Embryophyta</taxon>
        <taxon>Tracheophyta</taxon>
        <taxon>Polypodiopsida</taxon>
        <taxon>Polypodiidae</taxon>
        <taxon>Polypodiales</taxon>
        <taxon>Pteridineae</taxon>
        <taxon>Pteridaceae</taxon>
        <taxon>Parkerioideae</taxon>
        <taxon>Ceratopteris</taxon>
    </lineage>
</organism>
<dbReference type="Pfam" id="PF02136">
    <property type="entry name" value="NTF2"/>
    <property type="match status" value="1"/>
</dbReference>
<feature type="region of interest" description="Disordered" evidence="3">
    <location>
        <begin position="271"/>
        <end position="334"/>
    </location>
</feature>
<feature type="compositionally biased region" description="Gly residues" evidence="3">
    <location>
        <begin position="508"/>
        <end position="520"/>
    </location>
</feature>
<dbReference type="GO" id="GO:0003729">
    <property type="term" value="F:mRNA binding"/>
    <property type="evidence" value="ECO:0007669"/>
    <property type="project" value="TreeGrafter"/>
</dbReference>
<dbReference type="Gene3D" id="3.30.70.330">
    <property type="match status" value="1"/>
</dbReference>
<dbReference type="InterPro" id="IPR032710">
    <property type="entry name" value="NTF2-like_dom_sf"/>
</dbReference>
<sequence length="520" mass="55847">MAANLGSLPSPVGATASLVGNTFVSKYYNVLHQSPDMVYRFYTDRSILSRAEAGASGAVDIVIAQAGINQKIMSLDYVDFRAEIKTVDSLESLNGSVLVMVTGSLSSHGRPKRNFVQTFFLAPQEVGYFVLNDMFRYLDGEAKPVQPHVPMENGSMEQHAPTPIQVSCAGVVDVQPSLQQEARETVVLHAREAHHSEHQTQAPPEEALPTLPVGEAPEVAEVPVQEVEVPPAADIVDGEASIVEGEAALPSEETNAEEAPKKSYASILRVRSDASSSSTATPAVAKSSSAKHERAIASSQTLQQNHVATTSKVANELDSPGQEEASTAEPEGDGRSIYIKNLPLSITSTELENEFKKFGLIKPGGVNLRNQRVGVCFAFIEYEESSSSQSAIQASPILIGGRQVYVEEKKPMPVTQRAIRGRFNQVRGYQNDAMRGRGYFGGRGFARGSGQDYDREGGRGMGTGRGSYGAGNSSYASNYGSNFNSVNGYRRTDSQGWNGPRPVRRGAGNQGGRGRGQTQE</sequence>
<feature type="compositionally biased region" description="Low complexity" evidence="3">
    <location>
        <begin position="273"/>
        <end position="288"/>
    </location>
</feature>
<keyword evidence="7" id="KW-1185">Reference proteome</keyword>
<feature type="domain" description="NTF2" evidence="5">
    <location>
        <begin position="19"/>
        <end position="137"/>
    </location>
</feature>